<comment type="caution">
    <text evidence="1">The sequence shown here is derived from an EMBL/GenBank/DDBJ whole genome shotgun (WGS) entry which is preliminary data.</text>
</comment>
<organism evidence="1 2">
    <name type="scientific">Methylobacter tundripaludum</name>
    <dbReference type="NCBI Taxonomy" id="173365"/>
    <lineage>
        <taxon>Bacteria</taxon>
        <taxon>Pseudomonadati</taxon>
        <taxon>Pseudomonadota</taxon>
        <taxon>Gammaproteobacteria</taxon>
        <taxon>Methylococcales</taxon>
        <taxon>Methylococcaceae</taxon>
        <taxon>Methylobacter</taxon>
    </lineage>
</organism>
<dbReference type="EMBL" id="PTIZ01000013">
    <property type="protein sequence ID" value="PPK73897.1"/>
    <property type="molecule type" value="Genomic_DNA"/>
</dbReference>
<dbReference type="RefSeq" id="WP_104430176.1">
    <property type="nucleotide sequence ID" value="NZ_PTIZ01000013.1"/>
</dbReference>
<evidence type="ECO:0000313" key="1">
    <source>
        <dbReference type="EMBL" id="PPK73897.1"/>
    </source>
</evidence>
<gene>
    <name evidence="1" type="ORF">B0F87_1138</name>
</gene>
<reference evidence="1 2" key="1">
    <citation type="submission" date="2018-02" db="EMBL/GenBank/DDBJ databases">
        <title>Subsurface microbial communities from deep shales in Ohio and West Virginia, USA.</title>
        <authorList>
            <person name="Wrighton K."/>
        </authorList>
    </citation>
    <scope>NUCLEOTIDE SEQUENCE [LARGE SCALE GENOMIC DNA]</scope>
    <source>
        <strain evidence="1 2">OWC-DMM</strain>
    </source>
</reference>
<dbReference type="Proteomes" id="UP000240010">
    <property type="component" value="Unassembled WGS sequence"/>
</dbReference>
<evidence type="ECO:0008006" key="3">
    <source>
        <dbReference type="Google" id="ProtNLM"/>
    </source>
</evidence>
<dbReference type="AlphaFoldDB" id="A0A2S6H8V1"/>
<proteinExistence type="predicted"/>
<protein>
    <recommendedName>
        <fullName evidence="3">HicA-like toxin of HicAB toxin-antitoxin system</fullName>
    </recommendedName>
</protein>
<evidence type="ECO:0000313" key="2">
    <source>
        <dbReference type="Proteomes" id="UP000240010"/>
    </source>
</evidence>
<sequence>MNAKLRIANTISELQLHKASLCCGKVKDILVSLGFEVSDGNKGGHKVFTHQGLPSFHSGGYNCGHGKNPEIKPTYIGNIIRILKRYQDELEQYLE</sequence>
<name>A0A2S6H8V1_9GAMM</name>
<accession>A0A2S6H8V1</accession>